<evidence type="ECO:0000256" key="8">
    <source>
        <dbReference type="SAM" id="MobiDB-lite"/>
    </source>
</evidence>
<protein>
    <submittedName>
        <fullName evidence="10">Transcription factor fer-like iron deficiency-induced transcription factor</fullName>
    </submittedName>
</protein>
<keyword evidence="11" id="KW-1185">Reference proteome</keyword>
<comment type="caution">
    <text evidence="10">The sequence shown here is derived from an EMBL/GenBank/DDBJ whole genome shotgun (WGS) entry which is preliminary data.</text>
</comment>
<feature type="compositionally biased region" description="Acidic residues" evidence="8">
    <location>
        <begin position="101"/>
        <end position="114"/>
    </location>
</feature>
<reference evidence="10" key="1">
    <citation type="submission" date="2016-11" db="EMBL/GenBank/DDBJ databases">
        <title>The genome of Nicotiana attenuata.</title>
        <authorList>
            <person name="Xu S."/>
            <person name="Brockmoeller T."/>
            <person name="Gaquerel E."/>
            <person name="Navarro A."/>
            <person name="Kuhl H."/>
            <person name="Gase K."/>
            <person name="Ling Z."/>
            <person name="Zhou W."/>
            <person name="Kreitzer C."/>
            <person name="Stanke M."/>
            <person name="Tang H."/>
            <person name="Lyons E."/>
            <person name="Pandey P."/>
            <person name="Pandey S.P."/>
            <person name="Timmermann B."/>
            <person name="Baldwin I.T."/>
        </authorList>
    </citation>
    <scope>NUCLEOTIDE SEQUENCE [LARGE SCALE GENOMIC DNA]</scope>
    <source>
        <strain evidence="10">UT</strain>
    </source>
</reference>
<feature type="region of interest" description="Disordered" evidence="8">
    <location>
        <begin position="98"/>
        <end position="152"/>
    </location>
</feature>
<dbReference type="PANTHER" id="PTHR31945">
    <property type="entry name" value="TRANSCRIPTION FACTOR SCREAM2-RELATED"/>
    <property type="match status" value="1"/>
</dbReference>
<dbReference type="FunFam" id="4.10.280.10:FF:000096">
    <property type="entry name" value="Basic helix-loop-helix (BHLH) DNA-binding superfamily protein"/>
    <property type="match status" value="1"/>
</dbReference>
<evidence type="ECO:0000256" key="5">
    <source>
        <dbReference type="ARBA" id="ARBA00023163"/>
    </source>
</evidence>
<dbReference type="AlphaFoldDB" id="A0A314LGK1"/>
<dbReference type="InterPro" id="IPR011598">
    <property type="entry name" value="bHLH_dom"/>
</dbReference>
<dbReference type="GeneID" id="109236389"/>
<dbReference type="GO" id="GO:0046983">
    <property type="term" value="F:protein dimerization activity"/>
    <property type="evidence" value="ECO:0007669"/>
    <property type="project" value="InterPro"/>
</dbReference>
<organism evidence="10 11">
    <name type="scientific">Nicotiana attenuata</name>
    <name type="common">Coyote tobacco</name>
    <dbReference type="NCBI Taxonomy" id="49451"/>
    <lineage>
        <taxon>Eukaryota</taxon>
        <taxon>Viridiplantae</taxon>
        <taxon>Streptophyta</taxon>
        <taxon>Embryophyta</taxon>
        <taxon>Tracheophyta</taxon>
        <taxon>Spermatophyta</taxon>
        <taxon>Magnoliopsida</taxon>
        <taxon>eudicotyledons</taxon>
        <taxon>Gunneridae</taxon>
        <taxon>Pentapetalae</taxon>
        <taxon>asterids</taxon>
        <taxon>lamiids</taxon>
        <taxon>Solanales</taxon>
        <taxon>Solanaceae</taxon>
        <taxon>Nicotianoideae</taxon>
        <taxon>Nicotianeae</taxon>
        <taxon>Nicotiana</taxon>
    </lineage>
</organism>
<dbReference type="GO" id="GO:0005634">
    <property type="term" value="C:nucleus"/>
    <property type="evidence" value="ECO:0007669"/>
    <property type="project" value="UniProtKB-SubCell"/>
</dbReference>
<evidence type="ECO:0000256" key="6">
    <source>
        <dbReference type="ARBA" id="ARBA00023242"/>
    </source>
</evidence>
<evidence type="ECO:0000259" key="9">
    <source>
        <dbReference type="PROSITE" id="PS50888"/>
    </source>
</evidence>
<feature type="domain" description="BHLH" evidence="9">
    <location>
        <begin position="141"/>
        <end position="190"/>
    </location>
</feature>
<dbReference type="PROSITE" id="PS50888">
    <property type="entry name" value="BHLH"/>
    <property type="match status" value="1"/>
</dbReference>
<gene>
    <name evidence="10" type="primary">FIT_1</name>
    <name evidence="10" type="ORF">A4A49_21427</name>
</gene>
<dbReference type="Gramene" id="OIT40736">
    <property type="protein sequence ID" value="OIT40736"/>
    <property type="gene ID" value="A4A49_21427"/>
</dbReference>
<dbReference type="SUPFAM" id="SSF47459">
    <property type="entry name" value="HLH, helix-loop-helix DNA-binding domain"/>
    <property type="match status" value="1"/>
</dbReference>
<dbReference type="Proteomes" id="UP000187609">
    <property type="component" value="Unassembled WGS sequence"/>
</dbReference>
<evidence type="ECO:0000256" key="2">
    <source>
        <dbReference type="ARBA" id="ARBA00011738"/>
    </source>
</evidence>
<evidence type="ECO:0000256" key="4">
    <source>
        <dbReference type="ARBA" id="ARBA00023125"/>
    </source>
</evidence>
<keyword evidence="4" id="KW-0238">DNA-binding</keyword>
<dbReference type="KEGG" id="nau:109236389"/>
<evidence type="ECO:0000313" key="10">
    <source>
        <dbReference type="EMBL" id="OIT40736.1"/>
    </source>
</evidence>
<evidence type="ECO:0000313" key="11">
    <source>
        <dbReference type="Proteomes" id="UP000187609"/>
    </source>
</evidence>
<accession>A0A314LGK1</accession>
<dbReference type="PANTHER" id="PTHR31945:SF17">
    <property type="entry name" value="TRANSCRIPTION FACTOR FER-LIKE IRON DEFICIENCY-INDUCED TRANSCRIPTION FACTOR"/>
    <property type="match status" value="1"/>
</dbReference>
<dbReference type="SMR" id="A0A314LGK1"/>
<sequence>MESANAYSKMPMENVNDVGLINFIDEENFDQFIELIRGETADPIVTFCPNNDYEHITGCFSEANVQFEPASTDFFDWNATNMSDPISLYASLPNEMKLSKEEEEGEEEDNDFDESSATTTTTTTTTRTVSPATPTKKSTRTDRSRTLISERKRRGRMKEKLYALRSLVPNITKLDKASVIGDAILYVQRLQTEAKKLKIEVEGLESSLNGMNDNKGGAFQNAKKMNSTSYYPAIKKISKMDVFQVEEKGFYVRLVCNKGRHVAASLFKALDSLTGFYIQSSNLATSSDDYILTFTLNVREYEVDINFGNLKLWIASAFLNQGFDFVTSPLA</sequence>
<evidence type="ECO:0000256" key="3">
    <source>
        <dbReference type="ARBA" id="ARBA00023015"/>
    </source>
</evidence>
<keyword evidence="3" id="KW-0805">Transcription regulation</keyword>
<feature type="compositionally biased region" description="Basic and acidic residues" evidence="8">
    <location>
        <begin position="139"/>
        <end position="150"/>
    </location>
</feature>
<dbReference type="GO" id="GO:0003700">
    <property type="term" value="F:DNA-binding transcription factor activity"/>
    <property type="evidence" value="ECO:0007669"/>
    <property type="project" value="TreeGrafter"/>
</dbReference>
<dbReference type="OrthoDB" id="1886792at2759"/>
<proteinExistence type="predicted"/>
<dbReference type="SMART" id="SM00353">
    <property type="entry name" value="HLH"/>
    <property type="match status" value="1"/>
</dbReference>
<dbReference type="Pfam" id="PF00010">
    <property type="entry name" value="HLH"/>
    <property type="match status" value="1"/>
</dbReference>
<name>A0A314LGK1_NICAT</name>
<dbReference type="STRING" id="49451.A0A314LGK1"/>
<comment type="subunit">
    <text evidence="2">Homodimer.</text>
</comment>
<keyword evidence="7" id="KW-0175">Coiled coil</keyword>
<keyword evidence="6" id="KW-0539">Nucleus</keyword>
<dbReference type="InterPro" id="IPR036638">
    <property type="entry name" value="HLH_DNA-bd_sf"/>
</dbReference>
<dbReference type="GO" id="GO:0043565">
    <property type="term" value="F:sequence-specific DNA binding"/>
    <property type="evidence" value="ECO:0007669"/>
    <property type="project" value="TreeGrafter"/>
</dbReference>
<dbReference type="EMBL" id="MJEQ01000005">
    <property type="protein sequence ID" value="OIT40736.1"/>
    <property type="molecule type" value="Genomic_DNA"/>
</dbReference>
<feature type="compositionally biased region" description="Low complexity" evidence="8">
    <location>
        <begin position="116"/>
        <end position="136"/>
    </location>
</feature>
<feature type="coiled-coil region" evidence="7">
    <location>
        <begin position="187"/>
        <end position="214"/>
    </location>
</feature>
<dbReference type="InterPro" id="IPR051358">
    <property type="entry name" value="TF_AMS/ICE1/BHLH6-like"/>
</dbReference>
<comment type="subcellular location">
    <subcellularLocation>
        <location evidence="1">Nucleus</location>
    </subcellularLocation>
</comment>
<keyword evidence="5" id="KW-0804">Transcription</keyword>
<dbReference type="Gene3D" id="4.10.280.10">
    <property type="entry name" value="Helix-loop-helix DNA-binding domain"/>
    <property type="match status" value="1"/>
</dbReference>
<evidence type="ECO:0000256" key="1">
    <source>
        <dbReference type="ARBA" id="ARBA00004123"/>
    </source>
</evidence>
<evidence type="ECO:0000256" key="7">
    <source>
        <dbReference type="SAM" id="Coils"/>
    </source>
</evidence>